<dbReference type="RefSeq" id="XP_028464360.1">
    <property type="nucleotide sequence ID" value="XM_028614455.1"/>
</dbReference>
<evidence type="ECO:0000256" key="7">
    <source>
        <dbReference type="SAM" id="MobiDB-lite"/>
    </source>
</evidence>
<evidence type="ECO:0000256" key="5">
    <source>
        <dbReference type="ARBA" id="ARBA00022801"/>
    </source>
</evidence>
<comment type="catalytic activity">
    <reaction evidence="6">
        <text>a sn-glycero-3-phosphodiester + H2O = an alcohol + sn-glycerol 3-phosphate + H(+)</text>
        <dbReference type="Rhea" id="RHEA:12969"/>
        <dbReference type="ChEBI" id="CHEBI:15377"/>
        <dbReference type="ChEBI" id="CHEBI:15378"/>
        <dbReference type="ChEBI" id="CHEBI:30879"/>
        <dbReference type="ChEBI" id="CHEBI:57597"/>
        <dbReference type="ChEBI" id="CHEBI:83408"/>
        <dbReference type="EC" id="3.1.4.46"/>
    </reaction>
</comment>
<dbReference type="Proteomes" id="UP000272025">
    <property type="component" value="Unassembled WGS sequence"/>
</dbReference>
<accession>A0A3N2PQ26</accession>
<evidence type="ECO:0000256" key="6">
    <source>
        <dbReference type="ARBA" id="ARBA00047512"/>
    </source>
</evidence>
<protein>
    <recommendedName>
        <fullName evidence="2">glycerophosphodiester phosphodiesterase</fullName>
        <ecNumber evidence="2">3.1.4.46</ecNumber>
    </recommendedName>
</protein>
<keyword evidence="5" id="KW-0378">Hydrolase</keyword>
<dbReference type="Pfam" id="PF03009">
    <property type="entry name" value="GDPD"/>
    <property type="match status" value="1"/>
</dbReference>
<name>A0A3N2PQ26_SODAK</name>
<organism evidence="9 10">
    <name type="scientific">Sodiomyces alkalinus (strain CBS 110278 / VKM F-3762 / F11)</name>
    <name type="common">Alkaliphilic filamentous fungus</name>
    <dbReference type="NCBI Taxonomy" id="1314773"/>
    <lineage>
        <taxon>Eukaryota</taxon>
        <taxon>Fungi</taxon>
        <taxon>Dikarya</taxon>
        <taxon>Ascomycota</taxon>
        <taxon>Pezizomycotina</taxon>
        <taxon>Sordariomycetes</taxon>
        <taxon>Hypocreomycetidae</taxon>
        <taxon>Glomerellales</taxon>
        <taxon>Plectosphaerellaceae</taxon>
        <taxon>Sodiomyces</taxon>
    </lineage>
</organism>
<dbReference type="GeneID" id="39582933"/>
<dbReference type="GO" id="GO:0006629">
    <property type="term" value="P:lipid metabolic process"/>
    <property type="evidence" value="ECO:0007669"/>
    <property type="project" value="InterPro"/>
</dbReference>
<dbReference type="PROSITE" id="PS51704">
    <property type="entry name" value="GP_PDE"/>
    <property type="match status" value="1"/>
</dbReference>
<keyword evidence="3" id="KW-0732">Signal</keyword>
<dbReference type="EC" id="3.1.4.46" evidence="2"/>
<comment type="similarity">
    <text evidence="1">Belongs to the glycerophosphoryl diester phosphodiesterase family.</text>
</comment>
<dbReference type="GO" id="GO:0006071">
    <property type="term" value="P:glycerol metabolic process"/>
    <property type="evidence" value="ECO:0007669"/>
    <property type="project" value="UniProtKB-KW"/>
</dbReference>
<feature type="compositionally biased region" description="Polar residues" evidence="7">
    <location>
        <begin position="192"/>
        <end position="207"/>
    </location>
</feature>
<feature type="region of interest" description="Disordered" evidence="7">
    <location>
        <begin position="179"/>
        <end position="210"/>
    </location>
</feature>
<dbReference type="InterPro" id="IPR017946">
    <property type="entry name" value="PLC-like_Pdiesterase_TIM-brl"/>
</dbReference>
<dbReference type="PANTHER" id="PTHR43620:SF7">
    <property type="entry name" value="GLYCEROPHOSPHODIESTER PHOSPHODIESTERASE GDPD5-RELATED"/>
    <property type="match status" value="1"/>
</dbReference>
<keyword evidence="10" id="KW-1185">Reference proteome</keyword>
<dbReference type="InterPro" id="IPR030395">
    <property type="entry name" value="GP_PDE_dom"/>
</dbReference>
<dbReference type="SUPFAM" id="SSF51695">
    <property type="entry name" value="PLC-like phosphodiesterases"/>
    <property type="match status" value="1"/>
</dbReference>
<dbReference type="EMBL" id="ML119059">
    <property type="protein sequence ID" value="ROT36554.1"/>
    <property type="molecule type" value="Genomic_DNA"/>
</dbReference>
<dbReference type="STRING" id="1314773.A0A3N2PQ26"/>
<evidence type="ECO:0000313" key="10">
    <source>
        <dbReference type="Proteomes" id="UP000272025"/>
    </source>
</evidence>
<dbReference type="AlphaFoldDB" id="A0A3N2PQ26"/>
<evidence type="ECO:0000256" key="3">
    <source>
        <dbReference type="ARBA" id="ARBA00022729"/>
    </source>
</evidence>
<proteinExistence type="inferred from homology"/>
<evidence type="ECO:0000256" key="2">
    <source>
        <dbReference type="ARBA" id="ARBA00012247"/>
    </source>
</evidence>
<evidence type="ECO:0000256" key="1">
    <source>
        <dbReference type="ARBA" id="ARBA00007277"/>
    </source>
</evidence>
<feature type="domain" description="GP-PDE" evidence="8">
    <location>
        <begin position="342"/>
        <end position="655"/>
    </location>
</feature>
<gene>
    <name evidence="9" type="ORF">SODALDRAFT_362367</name>
</gene>
<dbReference type="Gene3D" id="3.20.20.190">
    <property type="entry name" value="Phosphatidylinositol (PI) phosphodiesterase"/>
    <property type="match status" value="1"/>
</dbReference>
<sequence length="688" mass="75616">MGYGAAGGPSAMIHIASVAAQNFNELRTSNVPVQESKPFEIQTRRNYNVRDAPADYLEFRRTMGTIKFPLMETSSMVYLSLVTEFSSTNSNLGTQHGVSLILSYLIHFGNDTSSFIGSCVFHARSPPPPRVSKHWSSIRSNREEILKLLCFSFPIEAQACASLSSEAFATMPGSWKLGSESRRRVGKRQPLQARSQEDPTGSRQSITPKEYDGENMDYYLVLIIMDTGYAVCVPSPTPPSLPLALALALALLPILPFPPSALSSSGPPSPETMHVKAAVISGLAAAAQVSARAPCKSRFNYTSIEHIDVGVRPYWLIDEMRDGPLKEQLRECASIKEFKASPWNIGHRGGGTLFIPEHSLESNLAGARMGSGVLECDVAFTKDRELVCRHSQCDLHYTTDIVTRPELNAKCTVPFQPAADGEPAQAQCCTSDITVHEFETLCARMEGANDQATTPEEYLLGAPLWRTELYGKCGKVLTHKEHIRLTDELGLLFAPELKTPEVEMPFEGDYTQEDYAQQMADDYRALGIDPSRVFLQSFLYDDVLYWVQNDPEFGRQAVFLDSHGETPETMPGAIANLTNYAADGVNIVAPPLFYLVTVGEDGTIAPSEYAVKAKELGLDIIAWSLERSGILSDQGRGGYYYGSISDLITTDGDVFELLHVLAREVGIIGIFTDWSATVTYYANCFGLI</sequence>
<evidence type="ECO:0000256" key="4">
    <source>
        <dbReference type="ARBA" id="ARBA00022798"/>
    </source>
</evidence>
<reference evidence="9 10" key="1">
    <citation type="journal article" date="2018" name="Mol. Ecol.">
        <title>The obligate alkalophilic soda-lake fungus Sodiomyces alkalinus has shifted to a protein diet.</title>
        <authorList>
            <person name="Grum-Grzhimaylo A.A."/>
            <person name="Falkoski D.L."/>
            <person name="van den Heuvel J."/>
            <person name="Valero-Jimenez C.A."/>
            <person name="Min B."/>
            <person name="Choi I.G."/>
            <person name="Lipzen A."/>
            <person name="Daum C.G."/>
            <person name="Aanen D.K."/>
            <person name="Tsang A."/>
            <person name="Henrissat B."/>
            <person name="Bilanenko E.N."/>
            <person name="de Vries R.P."/>
            <person name="van Kan J.A.L."/>
            <person name="Grigoriev I.V."/>
            <person name="Debets A.J.M."/>
        </authorList>
    </citation>
    <scope>NUCLEOTIDE SEQUENCE [LARGE SCALE GENOMIC DNA]</scope>
    <source>
        <strain evidence="9 10">F11</strain>
    </source>
</reference>
<dbReference type="PANTHER" id="PTHR43620">
    <property type="entry name" value="GLYCEROPHOSPHORYL DIESTER PHOSPHODIESTERASE"/>
    <property type="match status" value="1"/>
</dbReference>
<evidence type="ECO:0000313" key="9">
    <source>
        <dbReference type="EMBL" id="ROT36554.1"/>
    </source>
</evidence>
<keyword evidence="4" id="KW-0319">Glycerol metabolism</keyword>
<dbReference type="OrthoDB" id="1058301at2759"/>
<evidence type="ECO:0000259" key="8">
    <source>
        <dbReference type="PROSITE" id="PS51704"/>
    </source>
</evidence>
<dbReference type="GO" id="GO:0008889">
    <property type="term" value="F:glycerophosphodiester phosphodiesterase activity"/>
    <property type="evidence" value="ECO:0007669"/>
    <property type="project" value="UniProtKB-EC"/>
</dbReference>